<evidence type="ECO:0008006" key="4">
    <source>
        <dbReference type="Google" id="ProtNLM"/>
    </source>
</evidence>
<reference evidence="2 3" key="1">
    <citation type="journal article" date="2023" name="Plants (Basel)">
        <title>Bridging the Gap: Combining Genomics and Transcriptomics Approaches to Understand Stylosanthes scabra, an Orphan Legume from the Brazilian Caatinga.</title>
        <authorList>
            <person name="Ferreira-Neto J.R.C."/>
            <person name="da Silva M.D."/>
            <person name="Binneck E."/>
            <person name="de Melo N.F."/>
            <person name="da Silva R.H."/>
            <person name="de Melo A.L.T.M."/>
            <person name="Pandolfi V."/>
            <person name="Bustamante F.O."/>
            <person name="Brasileiro-Vidal A.C."/>
            <person name="Benko-Iseppon A.M."/>
        </authorList>
    </citation>
    <scope>NUCLEOTIDE SEQUENCE [LARGE SCALE GENOMIC DNA]</scope>
    <source>
        <tissue evidence="2">Leaves</tissue>
    </source>
</reference>
<accession>A0ABU6UHU2</accession>
<proteinExistence type="predicted"/>
<name>A0ABU6UHU2_9FABA</name>
<comment type="caution">
    <text evidence="2">The sequence shown here is derived from an EMBL/GenBank/DDBJ whole genome shotgun (WGS) entry which is preliminary data.</text>
</comment>
<dbReference type="Proteomes" id="UP001341840">
    <property type="component" value="Unassembled WGS sequence"/>
</dbReference>
<feature type="region of interest" description="Disordered" evidence="1">
    <location>
        <begin position="49"/>
        <end position="70"/>
    </location>
</feature>
<evidence type="ECO:0000313" key="3">
    <source>
        <dbReference type="Proteomes" id="UP001341840"/>
    </source>
</evidence>
<evidence type="ECO:0000313" key="2">
    <source>
        <dbReference type="EMBL" id="MED6160272.1"/>
    </source>
</evidence>
<dbReference type="EMBL" id="JASCZI010121169">
    <property type="protein sequence ID" value="MED6160272.1"/>
    <property type="molecule type" value="Genomic_DNA"/>
</dbReference>
<organism evidence="2 3">
    <name type="scientific">Stylosanthes scabra</name>
    <dbReference type="NCBI Taxonomy" id="79078"/>
    <lineage>
        <taxon>Eukaryota</taxon>
        <taxon>Viridiplantae</taxon>
        <taxon>Streptophyta</taxon>
        <taxon>Embryophyta</taxon>
        <taxon>Tracheophyta</taxon>
        <taxon>Spermatophyta</taxon>
        <taxon>Magnoliopsida</taxon>
        <taxon>eudicotyledons</taxon>
        <taxon>Gunneridae</taxon>
        <taxon>Pentapetalae</taxon>
        <taxon>rosids</taxon>
        <taxon>fabids</taxon>
        <taxon>Fabales</taxon>
        <taxon>Fabaceae</taxon>
        <taxon>Papilionoideae</taxon>
        <taxon>50 kb inversion clade</taxon>
        <taxon>dalbergioids sensu lato</taxon>
        <taxon>Dalbergieae</taxon>
        <taxon>Pterocarpus clade</taxon>
        <taxon>Stylosanthes</taxon>
    </lineage>
</organism>
<sequence>MEKPDIFHPIPVILNGSNYSHWVNAMWGFLKGRKLWRYVTVKDVVTENDKATDGTSKGDADKNFVEKLED</sequence>
<evidence type="ECO:0000256" key="1">
    <source>
        <dbReference type="SAM" id="MobiDB-lite"/>
    </source>
</evidence>
<keyword evidence="3" id="KW-1185">Reference proteome</keyword>
<protein>
    <recommendedName>
        <fullName evidence="4">Retrotransposon Copia-like N-terminal domain-containing protein</fullName>
    </recommendedName>
</protein>
<gene>
    <name evidence="2" type="ORF">PIB30_050014</name>
</gene>